<accession>A0AAD1VVE9</accession>
<feature type="region of interest" description="Disordered" evidence="1">
    <location>
        <begin position="110"/>
        <end position="168"/>
    </location>
</feature>
<feature type="compositionally biased region" description="Basic and acidic residues" evidence="1">
    <location>
        <begin position="110"/>
        <end position="123"/>
    </location>
</feature>
<evidence type="ECO:0000313" key="2">
    <source>
        <dbReference type="EMBL" id="CAH2252131.1"/>
    </source>
</evidence>
<dbReference type="EMBL" id="OW240913">
    <property type="protein sequence ID" value="CAH2252131.1"/>
    <property type="molecule type" value="Genomic_DNA"/>
</dbReference>
<name>A0AAD1VVE9_PELCU</name>
<reference evidence="2" key="1">
    <citation type="submission" date="2022-03" db="EMBL/GenBank/DDBJ databases">
        <authorList>
            <person name="Alioto T."/>
            <person name="Alioto T."/>
            <person name="Gomez Garrido J."/>
        </authorList>
    </citation>
    <scope>NUCLEOTIDE SEQUENCE</scope>
</reference>
<organism evidence="2 3">
    <name type="scientific">Pelobates cultripes</name>
    <name type="common">Western spadefoot toad</name>
    <dbReference type="NCBI Taxonomy" id="61616"/>
    <lineage>
        <taxon>Eukaryota</taxon>
        <taxon>Metazoa</taxon>
        <taxon>Chordata</taxon>
        <taxon>Craniata</taxon>
        <taxon>Vertebrata</taxon>
        <taxon>Euteleostomi</taxon>
        <taxon>Amphibia</taxon>
        <taxon>Batrachia</taxon>
        <taxon>Anura</taxon>
        <taxon>Pelobatoidea</taxon>
        <taxon>Pelobatidae</taxon>
        <taxon>Pelobates</taxon>
    </lineage>
</organism>
<protein>
    <submittedName>
        <fullName evidence="2">Uncharacterized protein</fullName>
    </submittedName>
</protein>
<gene>
    <name evidence="2" type="ORF">PECUL_23A042479</name>
</gene>
<dbReference type="AlphaFoldDB" id="A0AAD1VVE9"/>
<proteinExistence type="predicted"/>
<evidence type="ECO:0000313" key="3">
    <source>
        <dbReference type="Proteomes" id="UP001295444"/>
    </source>
</evidence>
<keyword evidence="3" id="KW-1185">Reference proteome</keyword>
<sequence>MRIERPPWQRDFSPLLYSTHLHTTNSTKTHIPMGTGHRKYKRSLTKHLLNAAKSLIPPNWRTTNVPTDEKWMNSVEHLYSMESLTASLQGNSEKCALTWYPWCTYRGPPEETQSRKTVPEMHRQTPAHIGKSKTDQQDGTPNTERTALSPQQNLKNMKERSNPSTTEATLPTPPFFFFSFCIPPPLILPHFQLLPSPPQLGGQK</sequence>
<evidence type="ECO:0000256" key="1">
    <source>
        <dbReference type="SAM" id="MobiDB-lite"/>
    </source>
</evidence>
<dbReference type="Proteomes" id="UP001295444">
    <property type="component" value="Chromosome 02"/>
</dbReference>
<feature type="compositionally biased region" description="Polar residues" evidence="1">
    <location>
        <begin position="137"/>
        <end position="155"/>
    </location>
</feature>